<evidence type="ECO:0000256" key="7">
    <source>
        <dbReference type="ARBA" id="ARBA00062182"/>
    </source>
</evidence>
<dbReference type="EMBL" id="CAIX01000404">
    <property type="protein sequence ID" value="CCI10785.1"/>
    <property type="molecule type" value="Genomic_DNA"/>
</dbReference>
<evidence type="ECO:0000256" key="1">
    <source>
        <dbReference type="ARBA" id="ARBA00009469"/>
    </source>
</evidence>
<gene>
    <name evidence="13" type="ORF">BN9_116960</name>
</gene>
<dbReference type="OrthoDB" id="60315at2759"/>
<dbReference type="GO" id="GO:0005737">
    <property type="term" value="C:cytoplasm"/>
    <property type="evidence" value="ECO:0007669"/>
    <property type="project" value="TreeGrafter"/>
</dbReference>
<evidence type="ECO:0000313" key="14">
    <source>
        <dbReference type="Proteomes" id="UP000053237"/>
    </source>
</evidence>
<dbReference type="FunFam" id="3.40.630.170:FF:000001">
    <property type="entry name" value="Glycylpeptide N-tetradecanoyltransferase"/>
    <property type="match status" value="1"/>
</dbReference>
<evidence type="ECO:0000256" key="6">
    <source>
        <dbReference type="ARBA" id="ARBA00059499"/>
    </source>
</evidence>
<dbReference type="InterPro" id="IPR022678">
    <property type="entry name" value="NMT_CS"/>
</dbReference>
<accession>A0A024FUH8</accession>
<evidence type="ECO:0000256" key="9">
    <source>
        <dbReference type="RuleBase" id="RU004178"/>
    </source>
</evidence>
<comment type="subunit">
    <text evidence="7">Heterodimer composed of NMT and AK2; AK2 myristoylation stabilizes the complex.</text>
</comment>
<feature type="compositionally biased region" description="Polar residues" evidence="10">
    <location>
        <begin position="41"/>
        <end position="50"/>
    </location>
</feature>
<evidence type="ECO:0000256" key="5">
    <source>
        <dbReference type="ARBA" id="ARBA00023315"/>
    </source>
</evidence>
<dbReference type="EC" id="2.3.1.97" evidence="2 8"/>
<organism evidence="13 14">
    <name type="scientific">Albugo candida</name>
    <dbReference type="NCBI Taxonomy" id="65357"/>
    <lineage>
        <taxon>Eukaryota</taxon>
        <taxon>Sar</taxon>
        <taxon>Stramenopiles</taxon>
        <taxon>Oomycota</taxon>
        <taxon>Peronosporomycetes</taxon>
        <taxon>Albuginales</taxon>
        <taxon>Albuginaceae</taxon>
        <taxon>Albugo</taxon>
    </lineage>
</organism>
<comment type="catalytic activity">
    <reaction evidence="8">
        <text>N-terminal glycyl-[protein] + tetradecanoyl-CoA = N-tetradecanoylglycyl-[protein] + CoA + H(+)</text>
        <dbReference type="Rhea" id="RHEA:15521"/>
        <dbReference type="Rhea" id="RHEA-COMP:12666"/>
        <dbReference type="Rhea" id="RHEA-COMP:12667"/>
        <dbReference type="ChEBI" id="CHEBI:15378"/>
        <dbReference type="ChEBI" id="CHEBI:57287"/>
        <dbReference type="ChEBI" id="CHEBI:57385"/>
        <dbReference type="ChEBI" id="CHEBI:64723"/>
        <dbReference type="ChEBI" id="CHEBI:133050"/>
        <dbReference type="EC" id="2.3.1.97"/>
    </reaction>
</comment>
<dbReference type="InterPro" id="IPR022676">
    <property type="entry name" value="NMT_N"/>
</dbReference>
<dbReference type="Pfam" id="PF02799">
    <property type="entry name" value="NMT_C"/>
    <property type="match status" value="1"/>
</dbReference>
<dbReference type="SUPFAM" id="SSF55729">
    <property type="entry name" value="Acyl-CoA N-acyltransferases (Nat)"/>
    <property type="match status" value="2"/>
</dbReference>
<evidence type="ECO:0000256" key="8">
    <source>
        <dbReference type="RuleBase" id="RU000586"/>
    </source>
</evidence>
<keyword evidence="5 8" id="KW-0012">Acyltransferase</keyword>
<keyword evidence="4 8" id="KW-0808">Transferase</keyword>
<dbReference type="InterPro" id="IPR000903">
    <property type="entry name" value="NMT"/>
</dbReference>
<evidence type="ECO:0000313" key="13">
    <source>
        <dbReference type="EMBL" id="CCI10785.1"/>
    </source>
</evidence>
<dbReference type="PIRSF" id="PIRSF015892">
    <property type="entry name" value="N-myristl_transf"/>
    <property type="match status" value="1"/>
</dbReference>
<sequence>MSESNESEAKKLSEQEEFLRIIQQLSDATTSDKVKPKKTQGNHAFWNTQPVPKLDEYPGEHEAIKPNRDVTQVRSQPYAMPQGFEWVVIDLTDDTQTQEVYQLLTENYVEDDGNTFRFDYSIDFLRWALLVPGYNTEWHIGVRNEKTNKLMAFISGIPARVRVYQHYLDVAEINFLCVHKKLRTKRLAPVLIKELTRRVNLKNVWQAVYTAGVILPMPVSQCRYFHRSLNPKKLVEVGFSRLPNHMTMSGLIKGYKLPSAPLTCGLRLMERKDVPQVTNMLRKYLEQFHLTPVMEEKDVEHLLLPRKGVVSSYVVEKSESDKITDFCSFYHLPSSIIGHEKHKKLNAVYSFYNVATSMTLTNLMYDALIMAKQEDFDVFNALSLMNNAEIFKELRFCPGDGDLRYYLFNWRCPRMASDKVGLVLC</sequence>
<dbReference type="STRING" id="65357.A0A024FUH8"/>
<proteinExistence type="inferred from homology"/>
<dbReference type="PANTHER" id="PTHR11377:SF5">
    <property type="entry name" value="GLYCYLPEPTIDE N-TETRADECANOYLTRANSFERASE"/>
    <property type="match status" value="1"/>
</dbReference>
<dbReference type="AlphaFoldDB" id="A0A024FUH8"/>
<protein>
    <recommendedName>
        <fullName evidence="3 8">Glycylpeptide N-tetradecanoyltransferase</fullName>
        <ecNumber evidence="2 8">2.3.1.97</ecNumber>
    </recommendedName>
</protein>
<dbReference type="Gene3D" id="3.40.630.170">
    <property type="match status" value="1"/>
</dbReference>
<feature type="domain" description="Glycylpeptide N-tetradecanoyltransferase C-terminal" evidence="12">
    <location>
        <begin position="236"/>
        <end position="417"/>
    </location>
</feature>
<dbReference type="PROSITE" id="PS00975">
    <property type="entry name" value="NMT_1"/>
    <property type="match status" value="1"/>
</dbReference>
<reference evidence="13 14" key="1">
    <citation type="submission" date="2012-05" db="EMBL/GenBank/DDBJ databases">
        <title>Recombination and specialization in a pathogen metapopulation.</title>
        <authorList>
            <person name="Gardiner A."/>
            <person name="Kemen E."/>
            <person name="Schultz-Larsen T."/>
            <person name="MacLean D."/>
            <person name="Van Oosterhout C."/>
            <person name="Jones J.D.G."/>
        </authorList>
    </citation>
    <scope>NUCLEOTIDE SEQUENCE [LARGE SCALE GENOMIC DNA]</scope>
    <source>
        <strain evidence="13 14">Ac Nc2</strain>
    </source>
</reference>
<dbReference type="InterPro" id="IPR022677">
    <property type="entry name" value="NMT_C"/>
</dbReference>
<dbReference type="InterPro" id="IPR016181">
    <property type="entry name" value="Acyl_CoA_acyltransferase"/>
</dbReference>
<dbReference type="Proteomes" id="UP000053237">
    <property type="component" value="Unassembled WGS sequence"/>
</dbReference>
<dbReference type="PANTHER" id="PTHR11377">
    <property type="entry name" value="N-MYRISTOYL TRANSFERASE"/>
    <property type="match status" value="1"/>
</dbReference>
<keyword evidence="14" id="KW-1185">Reference proteome</keyword>
<dbReference type="InParanoid" id="A0A024FUH8"/>
<evidence type="ECO:0000256" key="4">
    <source>
        <dbReference type="ARBA" id="ARBA00022679"/>
    </source>
</evidence>
<comment type="caution">
    <text evidence="13">The sequence shown here is derived from an EMBL/GenBank/DDBJ whole genome shotgun (WGS) entry which is preliminary data.</text>
</comment>
<dbReference type="GO" id="GO:0004379">
    <property type="term" value="F:glycylpeptide N-tetradecanoyltransferase activity"/>
    <property type="evidence" value="ECO:0007669"/>
    <property type="project" value="UniProtKB-EC"/>
</dbReference>
<feature type="domain" description="Glycylpeptide N-tetradecanoyltransferase N-terminal" evidence="11">
    <location>
        <begin position="64"/>
        <end position="222"/>
    </location>
</feature>
<name>A0A024FUH8_9STRA</name>
<evidence type="ECO:0000256" key="2">
    <source>
        <dbReference type="ARBA" id="ARBA00012923"/>
    </source>
</evidence>
<evidence type="ECO:0000256" key="10">
    <source>
        <dbReference type="SAM" id="MobiDB-lite"/>
    </source>
</evidence>
<evidence type="ECO:0000256" key="3">
    <source>
        <dbReference type="ARBA" id="ARBA00022240"/>
    </source>
</evidence>
<comment type="similarity">
    <text evidence="1 9">Belongs to the NMT family.</text>
</comment>
<dbReference type="Pfam" id="PF01233">
    <property type="entry name" value="NMT"/>
    <property type="match status" value="1"/>
</dbReference>
<feature type="region of interest" description="Disordered" evidence="10">
    <location>
        <begin position="28"/>
        <end position="52"/>
    </location>
</feature>
<comment type="function">
    <text evidence="6">Adds a myristoyl group to the N-terminal glycine residue of certain cellular proteins. Myristoylates adenylate kinase AK2. During the asexual blood stage, may myristoylate proteins such as ARO, CDPK1 and GAP45. Probably by mediating protein myristoylation, plays a role in the assembly of the inner membrane complex during the early stages of schizogony and in the formation of rhoptries in the late stages and thus merozoite egress.</text>
</comment>
<evidence type="ECO:0000259" key="11">
    <source>
        <dbReference type="Pfam" id="PF01233"/>
    </source>
</evidence>
<evidence type="ECO:0000259" key="12">
    <source>
        <dbReference type="Pfam" id="PF02799"/>
    </source>
</evidence>